<organism evidence="2 3">
    <name type="scientific">Cryptolaemus montrouzieri</name>
    <dbReference type="NCBI Taxonomy" id="559131"/>
    <lineage>
        <taxon>Eukaryota</taxon>
        <taxon>Metazoa</taxon>
        <taxon>Ecdysozoa</taxon>
        <taxon>Arthropoda</taxon>
        <taxon>Hexapoda</taxon>
        <taxon>Insecta</taxon>
        <taxon>Pterygota</taxon>
        <taxon>Neoptera</taxon>
        <taxon>Endopterygota</taxon>
        <taxon>Coleoptera</taxon>
        <taxon>Polyphaga</taxon>
        <taxon>Cucujiformia</taxon>
        <taxon>Coccinelloidea</taxon>
        <taxon>Coccinellidae</taxon>
        <taxon>Scymninae</taxon>
        <taxon>Scymnini</taxon>
        <taxon>Cryptolaemus</taxon>
    </lineage>
</organism>
<accession>A0ABD2NT38</accession>
<evidence type="ECO:0000313" key="2">
    <source>
        <dbReference type="EMBL" id="KAL3281866.1"/>
    </source>
</evidence>
<evidence type="ECO:0000313" key="3">
    <source>
        <dbReference type="Proteomes" id="UP001516400"/>
    </source>
</evidence>
<feature type="region of interest" description="Disordered" evidence="1">
    <location>
        <begin position="1"/>
        <end position="31"/>
    </location>
</feature>
<dbReference type="Proteomes" id="UP001516400">
    <property type="component" value="Unassembled WGS sequence"/>
</dbReference>
<keyword evidence="3" id="KW-1185">Reference proteome</keyword>
<feature type="non-terminal residue" evidence="2">
    <location>
        <position position="1"/>
    </location>
</feature>
<dbReference type="AlphaFoldDB" id="A0ABD2NT38"/>
<feature type="compositionally biased region" description="Low complexity" evidence="1">
    <location>
        <begin position="13"/>
        <end position="26"/>
    </location>
</feature>
<gene>
    <name evidence="2" type="ORF">HHI36_005071</name>
</gene>
<feature type="compositionally biased region" description="Basic residues" evidence="1">
    <location>
        <begin position="78"/>
        <end position="99"/>
    </location>
</feature>
<name>A0ABD2NT38_9CUCU</name>
<reference evidence="2 3" key="1">
    <citation type="journal article" date="2021" name="BMC Biol.">
        <title>Horizontally acquired antibacterial genes associated with adaptive radiation of ladybird beetles.</title>
        <authorList>
            <person name="Li H.S."/>
            <person name="Tang X.F."/>
            <person name="Huang Y.H."/>
            <person name="Xu Z.Y."/>
            <person name="Chen M.L."/>
            <person name="Du X.Y."/>
            <person name="Qiu B.Y."/>
            <person name="Chen P.T."/>
            <person name="Zhang W."/>
            <person name="Slipinski A."/>
            <person name="Escalona H.E."/>
            <person name="Waterhouse R.M."/>
            <person name="Zwick A."/>
            <person name="Pang H."/>
        </authorList>
    </citation>
    <scope>NUCLEOTIDE SEQUENCE [LARGE SCALE GENOMIC DNA]</scope>
    <source>
        <strain evidence="2">SYSU2018</strain>
    </source>
</reference>
<proteinExistence type="predicted"/>
<sequence length="99" mass="11018">QAHHSLVMCQPGTSQSSNQSVNSNTTPEGREEFLSAIIHPLPKPVHAKKHHEAEKVKSSVLIDTSEKDTLGAEENNSKSKKLKKEQKKKKIARRKILKG</sequence>
<evidence type="ECO:0000256" key="1">
    <source>
        <dbReference type="SAM" id="MobiDB-lite"/>
    </source>
</evidence>
<comment type="caution">
    <text evidence="2">The sequence shown here is derived from an EMBL/GenBank/DDBJ whole genome shotgun (WGS) entry which is preliminary data.</text>
</comment>
<protein>
    <submittedName>
        <fullName evidence="2">Uncharacterized protein</fullName>
    </submittedName>
</protein>
<dbReference type="EMBL" id="JABFTP020000144">
    <property type="protein sequence ID" value="KAL3281866.1"/>
    <property type="molecule type" value="Genomic_DNA"/>
</dbReference>
<feature type="region of interest" description="Disordered" evidence="1">
    <location>
        <begin position="43"/>
        <end position="99"/>
    </location>
</feature>